<dbReference type="RefSeq" id="WP_068719287.1">
    <property type="nucleotide sequence ID" value="NZ_LWDV01000010.1"/>
</dbReference>
<sequence length="162" mass="18108">MLKEKIINLYIVVGLCILVILLFSEFFTTKEVKLYFSDAQAQYLTAEIREIKSNNLYENVIKELIKGPETKGLEMTIPTQTKLLGIELKGRTATVDFSKEIQTNHWGGSTGETVTVYSIVNTLTALDGVDKVQILVEGSKVQTLVGHLELEEPLTFNSNLIN</sequence>
<dbReference type="AlphaFoldDB" id="A0A1C0A5F8"/>
<dbReference type="EMBL" id="LWDV01000010">
    <property type="protein sequence ID" value="OCL25375.1"/>
    <property type="molecule type" value="Genomic_DNA"/>
</dbReference>
<dbReference type="InterPro" id="IPR019606">
    <property type="entry name" value="GerMN"/>
</dbReference>
<comment type="caution">
    <text evidence="3">The sequence shown here is derived from an EMBL/GenBank/DDBJ whole genome shotgun (WGS) entry which is preliminary data.</text>
</comment>
<dbReference type="Proteomes" id="UP000093514">
    <property type="component" value="Unassembled WGS sequence"/>
</dbReference>
<keyword evidence="4" id="KW-1185">Reference proteome</keyword>
<name>A0A1C0A5F8_9FIRM</name>
<protein>
    <submittedName>
        <fullName evidence="3">Spore gernimation protein</fullName>
    </submittedName>
</protein>
<reference evidence="3 4" key="2">
    <citation type="submission" date="2016-08" db="EMBL/GenBank/DDBJ databases">
        <title>Orenia metallireducens sp. nov. strain Z6, a Novel Metal-reducing Firmicute from the Deep Subsurface.</title>
        <authorList>
            <person name="Maxim B.I."/>
            <person name="Kenneth K."/>
            <person name="Flynn T.M."/>
            <person name="Oloughlin E.J."/>
            <person name="Locke R.A."/>
            <person name="Weber J.R."/>
            <person name="Egan S.M."/>
            <person name="Mackie R.I."/>
            <person name="Cann I.K."/>
        </authorList>
    </citation>
    <scope>NUCLEOTIDE SEQUENCE [LARGE SCALE GENOMIC DNA]</scope>
    <source>
        <strain evidence="3 4">Z6</strain>
    </source>
</reference>
<evidence type="ECO:0000313" key="3">
    <source>
        <dbReference type="EMBL" id="OCL25375.1"/>
    </source>
</evidence>
<keyword evidence="1" id="KW-0472">Membrane</keyword>
<dbReference type="Pfam" id="PF10646">
    <property type="entry name" value="Germane"/>
    <property type="match status" value="1"/>
</dbReference>
<evidence type="ECO:0000256" key="1">
    <source>
        <dbReference type="SAM" id="Phobius"/>
    </source>
</evidence>
<organism evidence="3 4">
    <name type="scientific">Orenia metallireducens</name>
    <dbReference type="NCBI Taxonomy" id="1413210"/>
    <lineage>
        <taxon>Bacteria</taxon>
        <taxon>Bacillati</taxon>
        <taxon>Bacillota</taxon>
        <taxon>Clostridia</taxon>
        <taxon>Halanaerobiales</taxon>
        <taxon>Halobacteroidaceae</taxon>
        <taxon>Orenia</taxon>
    </lineage>
</organism>
<feature type="domain" description="GerMN" evidence="2">
    <location>
        <begin position="57"/>
        <end position="145"/>
    </location>
</feature>
<dbReference type="SMART" id="SM00909">
    <property type="entry name" value="Germane"/>
    <property type="match status" value="1"/>
</dbReference>
<keyword evidence="1" id="KW-0812">Transmembrane</keyword>
<accession>A0A1C0A5F8</accession>
<feature type="transmembrane region" description="Helical" evidence="1">
    <location>
        <begin position="6"/>
        <end position="27"/>
    </location>
</feature>
<proteinExistence type="predicted"/>
<gene>
    <name evidence="3" type="ORF">U472_13570</name>
</gene>
<reference evidence="4" key="1">
    <citation type="submission" date="2016-07" db="EMBL/GenBank/DDBJ databases">
        <authorList>
            <person name="Florea S."/>
            <person name="Webb J.S."/>
            <person name="Jaromczyk J."/>
            <person name="Schardl C.L."/>
        </authorList>
    </citation>
    <scope>NUCLEOTIDE SEQUENCE [LARGE SCALE GENOMIC DNA]</scope>
    <source>
        <strain evidence="4">Z6</strain>
    </source>
</reference>
<evidence type="ECO:0000259" key="2">
    <source>
        <dbReference type="SMART" id="SM00909"/>
    </source>
</evidence>
<evidence type="ECO:0000313" key="4">
    <source>
        <dbReference type="Proteomes" id="UP000093514"/>
    </source>
</evidence>
<keyword evidence="1" id="KW-1133">Transmembrane helix</keyword>
<dbReference type="OrthoDB" id="9809406at2"/>